<proteinExistence type="predicted"/>
<dbReference type="EMBL" id="CP012752">
    <property type="protein sequence ID" value="ALG05723.1"/>
    <property type="molecule type" value="Genomic_DNA"/>
</dbReference>
<evidence type="ECO:0000256" key="1">
    <source>
        <dbReference type="SAM" id="MobiDB-lite"/>
    </source>
</evidence>
<dbReference type="Proteomes" id="UP000063699">
    <property type="component" value="Chromosome"/>
</dbReference>
<dbReference type="OrthoDB" id="275336at2"/>
<dbReference type="KEGG" id="kphy:AOZ06_01190"/>
<dbReference type="InterPro" id="IPR000182">
    <property type="entry name" value="GNAT_dom"/>
</dbReference>
<evidence type="ECO:0000313" key="3">
    <source>
        <dbReference type="EMBL" id="ALG05723.1"/>
    </source>
</evidence>
<dbReference type="Pfam" id="PF00583">
    <property type="entry name" value="Acetyltransf_1"/>
    <property type="match status" value="1"/>
</dbReference>
<dbReference type="InterPro" id="IPR016181">
    <property type="entry name" value="Acyl_CoA_acyltransferase"/>
</dbReference>
<sequence>MLATRYYLQQTSPGQIKPAKDPGGDVRFARAEEPSPEFNRYLYAAVGSDWYWAHRVDWDWQQWMDWLTEPGHETWVVWVRGTPAGYAELTRRDGGDVEIENFGLVPSFMGRGLGGYLLTRVLEVAWAVPGTTRVWLHTNTLDSAQALNNYKARGLTVYQVEEHVEKLQADGERFEPWPGANRPVTPAPSSRAASD</sequence>
<dbReference type="GO" id="GO:0016747">
    <property type="term" value="F:acyltransferase activity, transferring groups other than amino-acyl groups"/>
    <property type="evidence" value="ECO:0007669"/>
    <property type="project" value="InterPro"/>
</dbReference>
<reference evidence="3 4" key="1">
    <citation type="submission" date="2015-07" db="EMBL/GenBank/DDBJ databases">
        <title>Genome sequencing of Kibdelosporangium phytohabitans.</title>
        <authorList>
            <person name="Qin S."/>
            <person name="Xing K."/>
        </authorList>
    </citation>
    <scope>NUCLEOTIDE SEQUENCE [LARGE SCALE GENOMIC DNA]</scope>
    <source>
        <strain evidence="3 4">KLBMP1111</strain>
    </source>
</reference>
<organism evidence="3 4">
    <name type="scientific">Kibdelosporangium phytohabitans</name>
    <dbReference type="NCBI Taxonomy" id="860235"/>
    <lineage>
        <taxon>Bacteria</taxon>
        <taxon>Bacillati</taxon>
        <taxon>Actinomycetota</taxon>
        <taxon>Actinomycetes</taxon>
        <taxon>Pseudonocardiales</taxon>
        <taxon>Pseudonocardiaceae</taxon>
        <taxon>Kibdelosporangium</taxon>
    </lineage>
</organism>
<dbReference type="SUPFAM" id="SSF55729">
    <property type="entry name" value="Acyl-CoA N-acyltransferases (Nat)"/>
    <property type="match status" value="1"/>
</dbReference>
<gene>
    <name evidence="3" type="ORF">AOZ06_01190</name>
</gene>
<dbReference type="RefSeq" id="WP_054287703.1">
    <property type="nucleotide sequence ID" value="NZ_CP012752.1"/>
</dbReference>
<dbReference type="AlphaFoldDB" id="A0A0N9HUG5"/>
<evidence type="ECO:0000259" key="2">
    <source>
        <dbReference type="PROSITE" id="PS51186"/>
    </source>
</evidence>
<accession>A0A0N9HUG5</accession>
<dbReference type="Gene3D" id="3.40.630.30">
    <property type="match status" value="1"/>
</dbReference>
<protein>
    <recommendedName>
        <fullName evidence="2">N-acetyltransferase domain-containing protein</fullName>
    </recommendedName>
</protein>
<name>A0A0N9HUG5_9PSEU</name>
<evidence type="ECO:0000313" key="4">
    <source>
        <dbReference type="Proteomes" id="UP000063699"/>
    </source>
</evidence>
<dbReference type="CDD" id="cd04301">
    <property type="entry name" value="NAT_SF"/>
    <property type="match status" value="1"/>
</dbReference>
<dbReference type="PROSITE" id="PS51186">
    <property type="entry name" value="GNAT"/>
    <property type="match status" value="1"/>
</dbReference>
<dbReference type="STRING" id="860235.AOZ06_01190"/>
<feature type="domain" description="N-acetyltransferase" evidence="2">
    <location>
        <begin position="29"/>
        <end position="178"/>
    </location>
</feature>
<feature type="region of interest" description="Disordered" evidence="1">
    <location>
        <begin position="170"/>
        <end position="195"/>
    </location>
</feature>
<keyword evidence="4" id="KW-1185">Reference proteome</keyword>